<protein>
    <submittedName>
        <fullName evidence="1">Uncharacterized protein</fullName>
    </submittedName>
</protein>
<dbReference type="InParanoid" id="A7RHR5"/>
<reference evidence="1 2" key="1">
    <citation type="journal article" date="2007" name="Science">
        <title>Sea anemone genome reveals ancestral eumetazoan gene repertoire and genomic organization.</title>
        <authorList>
            <person name="Putnam N.H."/>
            <person name="Srivastava M."/>
            <person name="Hellsten U."/>
            <person name="Dirks B."/>
            <person name="Chapman J."/>
            <person name="Salamov A."/>
            <person name="Terry A."/>
            <person name="Shapiro H."/>
            <person name="Lindquist E."/>
            <person name="Kapitonov V.V."/>
            <person name="Jurka J."/>
            <person name="Genikhovich G."/>
            <person name="Grigoriev I.V."/>
            <person name="Lucas S.M."/>
            <person name="Steele R.E."/>
            <person name="Finnerty J.R."/>
            <person name="Technau U."/>
            <person name="Martindale M.Q."/>
            <person name="Rokhsar D.S."/>
        </authorList>
    </citation>
    <scope>NUCLEOTIDE SEQUENCE [LARGE SCALE GENOMIC DNA]</scope>
    <source>
        <strain evidence="2">CH2 X CH6</strain>
    </source>
</reference>
<organism evidence="1 2">
    <name type="scientific">Nematostella vectensis</name>
    <name type="common">Starlet sea anemone</name>
    <dbReference type="NCBI Taxonomy" id="45351"/>
    <lineage>
        <taxon>Eukaryota</taxon>
        <taxon>Metazoa</taxon>
        <taxon>Cnidaria</taxon>
        <taxon>Anthozoa</taxon>
        <taxon>Hexacorallia</taxon>
        <taxon>Actiniaria</taxon>
        <taxon>Edwardsiidae</taxon>
        <taxon>Nematostella</taxon>
    </lineage>
</organism>
<dbReference type="AlphaFoldDB" id="A7RHR5"/>
<dbReference type="Proteomes" id="UP000001593">
    <property type="component" value="Unassembled WGS sequence"/>
</dbReference>
<accession>A7RHR5</accession>
<keyword evidence="2" id="KW-1185">Reference proteome</keyword>
<proteinExistence type="predicted"/>
<dbReference type="EMBL" id="DS469511">
    <property type="protein sequence ID" value="EDO48900.1"/>
    <property type="molecule type" value="Genomic_DNA"/>
</dbReference>
<sequence length="62" mass="7080">MQGPRRTHCRNSNIDPKSKPKKYWSYIKIKKTKTADKVGIPPLRGKTRLKVDSLSKAETLNA</sequence>
<dbReference type="HOGENOM" id="CLU_2906747_0_0_1"/>
<gene>
    <name evidence="1" type="ORF">NEMVEDRAFT_v1g82415</name>
</gene>
<evidence type="ECO:0000313" key="1">
    <source>
        <dbReference type="EMBL" id="EDO48900.1"/>
    </source>
</evidence>
<evidence type="ECO:0000313" key="2">
    <source>
        <dbReference type="Proteomes" id="UP000001593"/>
    </source>
</evidence>
<name>A7RHR5_NEMVE</name>
<dbReference type="PhylomeDB" id="A7RHR5"/>